<dbReference type="Pfam" id="PF20511">
    <property type="entry name" value="PMI_typeI_cat"/>
    <property type="match status" value="1"/>
</dbReference>
<feature type="domain" description="Phosphomannose isomerase type I catalytic" evidence="8">
    <location>
        <begin position="1"/>
        <end position="148"/>
    </location>
</feature>
<dbReference type="PANTHER" id="PTHR10309">
    <property type="entry name" value="MANNOSE-6-PHOSPHATE ISOMERASE"/>
    <property type="match status" value="1"/>
</dbReference>
<evidence type="ECO:0000256" key="2">
    <source>
        <dbReference type="ARBA" id="ARBA00001947"/>
    </source>
</evidence>
<comment type="catalytic activity">
    <reaction evidence="1">
        <text>D-mannose 6-phosphate = D-fructose 6-phosphate</text>
        <dbReference type="Rhea" id="RHEA:12356"/>
        <dbReference type="ChEBI" id="CHEBI:58735"/>
        <dbReference type="ChEBI" id="CHEBI:61527"/>
        <dbReference type="EC" id="5.3.1.8"/>
    </reaction>
</comment>
<evidence type="ECO:0000256" key="7">
    <source>
        <dbReference type="ARBA" id="ARBA00023235"/>
    </source>
</evidence>
<dbReference type="Gene3D" id="2.60.120.10">
    <property type="entry name" value="Jelly Rolls"/>
    <property type="match status" value="2"/>
</dbReference>
<comment type="caution">
    <text evidence="9">The sequence shown here is derived from an EMBL/GenBank/DDBJ whole genome shotgun (WGS) entry which is preliminary data.</text>
</comment>
<organism evidence="9 10">
    <name type="scientific">Geodermatophilus maliterrae</name>
    <dbReference type="NCBI Taxonomy" id="3162531"/>
    <lineage>
        <taxon>Bacteria</taxon>
        <taxon>Bacillati</taxon>
        <taxon>Actinomycetota</taxon>
        <taxon>Actinomycetes</taxon>
        <taxon>Geodermatophilales</taxon>
        <taxon>Geodermatophilaceae</taxon>
        <taxon>Geodermatophilus</taxon>
    </lineage>
</organism>
<name>A0ABV3XM23_9ACTN</name>
<dbReference type="CDD" id="cd07011">
    <property type="entry name" value="cupin_PMI_type_I_N"/>
    <property type="match status" value="1"/>
</dbReference>
<dbReference type="InterPro" id="IPR016305">
    <property type="entry name" value="Mannose-6-P_Isomerase"/>
</dbReference>
<keyword evidence="7 9" id="KW-0413">Isomerase</keyword>
<dbReference type="InterPro" id="IPR001250">
    <property type="entry name" value="Man6P_Isoase-1"/>
</dbReference>
<evidence type="ECO:0000259" key="8">
    <source>
        <dbReference type="Pfam" id="PF20511"/>
    </source>
</evidence>
<dbReference type="EMBL" id="JBFNXQ010000149">
    <property type="protein sequence ID" value="MEX5721648.1"/>
    <property type="molecule type" value="Genomic_DNA"/>
</dbReference>
<evidence type="ECO:0000313" key="9">
    <source>
        <dbReference type="EMBL" id="MEX5721648.1"/>
    </source>
</evidence>
<keyword evidence="6" id="KW-0862">Zinc</keyword>
<dbReference type="InterPro" id="IPR014710">
    <property type="entry name" value="RmlC-like_jellyroll"/>
</dbReference>
<dbReference type="EC" id="5.3.1.8" evidence="4"/>
<dbReference type="NCBIfam" id="TIGR00218">
    <property type="entry name" value="manA"/>
    <property type="match status" value="1"/>
</dbReference>
<dbReference type="PANTHER" id="PTHR10309:SF0">
    <property type="entry name" value="MANNOSE-6-PHOSPHATE ISOMERASE"/>
    <property type="match status" value="1"/>
</dbReference>
<evidence type="ECO:0000313" key="10">
    <source>
        <dbReference type="Proteomes" id="UP001560045"/>
    </source>
</evidence>
<dbReference type="PRINTS" id="PR00714">
    <property type="entry name" value="MAN6PISMRASE"/>
</dbReference>
<reference evidence="9 10" key="1">
    <citation type="submission" date="2024-06" db="EMBL/GenBank/DDBJ databases">
        <title>Draft genome sequence of Geodermatophilus badlandi, a novel member of the Geodermatophilaceae isolated from badland sedimentary rocks in the Red desert, Wyoming, USA.</title>
        <authorList>
            <person name="Ben Tekaya S."/>
            <person name="Nouioui I."/>
            <person name="Flores G.M."/>
            <person name="Shaal M.N."/>
            <person name="Bredoire F."/>
            <person name="Basile F."/>
            <person name="Van Diepen L."/>
            <person name="Ward N.L."/>
        </authorList>
    </citation>
    <scope>NUCLEOTIDE SEQUENCE [LARGE SCALE GENOMIC DNA]</scope>
    <source>
        <strain evidence="9 10">WL48A</strain>
    </source>
</reference>
<dbReference type="PIRSF" id="PIRSF001480">
    <property type="entry name" value="Mannose-6-phosphate_isomerase"/>
    <property type="match status" value="1"/>
</dbReference>
<dbReference type="Gene3D" id="1.10.441.10">
    <property type="entry name" value="Phosphomannose Isomerase, domain 2"/>
    <property type="match status" value="1"/>
</dbReference>
<evidence type="ECO:0000256" key="4">
    <source>
        <dbReference type="ARBA" id="ARBA00011956"/>
    </source>
</evidence>
<comment type="cofactor">
    <cofactor evidence="2">
        <name>Zn(2+)</name>
        <dbReference type="ChEBI" id="CHEBI:29105"/>
    </cofactor>
</comment>
<sequence length="391" mass="41910">MWQLTSAVRFYPWGSRTVIPELLGRPSPAERPHAELWMGAHPDEPSILADGRPLDKAIMEEPERLLGPVVAERFGARLPFLMKVLAAETPLSLQAHPTMEQAQAGFAAEEAAGVPHEDPARTFKDPWHKPELLLALTTFEALCGFRPVEESLHCLAKLQLPELKPTIAALARGGLQAAIPQLLALSGMRRTHLVEVVAQRAAGFVAAHDPEFINTYRWAATLAEAYPGDPGVVISLMCNHLKLAPGEAVFLPAGNLHAYLSGAGVEVMASSDNVLRGGLTTKHVDLAALIEVLDFSDGRIPVIHPVLGPGGLRYPVPVEDFDLTRAQLDEQAGPFTTRGPQVVLCAEGRAVLAGTDGELVLEQGQSAFVPAGVPVTARGPAVLYRATTNVR</sequence>
<protein>
    <recommendedName>
        <fullName evidence="4">mannose-6-phosphate isomerase</fullName>
        <ecNumber evidence="4">5.3.1.8</ecNumber>
    </recommendedName>
</protein>
<evidence type="ECO:0000256" key="5">
    <source>
        <dbReference type="ARBA" id="ARBA00022723"/>
    </source>
</evidence>
<dbReference type="SUPFAM" id="SSF51182">
    <property type="entry name" value="RmlC-like cupins"/>
    <property type="match status" value="1"/>
</dbReference>
<dbReference type="Proteomes" id="UP001560045">
    <property type="component" value="Unassembled WGS sequence"/>
</dbReference>
<dbReference type="RefSeq" id="WP_369210445.1">
    <property type="nucleotide sequence ID" value="NZ_JBFNXQ010000149.1"/>
</dbReference>
<evidence type="ECO:0000256" key="6">
    <source>
        <dbReference type="ARBA" id="ARBA00022833"/>
    </source>
</evidence>
<keyword evidence="5" id="KW-0479">Metal-binding</keyword>
<gene>
    <name evidence="9" type="primary">manA</name>
    <name evidence="9" type="ORF">ABQ292_25170</name>
</gene>
<keyword evidence="10" id="KW-1185">Reference proteome</keyword>
<dbReference type="InterPro" id="IPR046457">
    <property type="entry name" value="PMI_typeI_cat"/>
</dbReference>
<dbReference type="GO" id="GO:0004476">
    <property type="term" value="F:mannose-6-phosphate isomerase activity"/>
    <property type="evidence" value="ECO:0007669"/>
    <property type="project" value="UniProtKB-EC"/>
</dbReference>
<dbReference type="InterPro" id="IPR011051">
    <property type="entry name" value="RmlC_Cupin_sf"/>
</dbReference>
<accession>A0ABV3XM23</accession>
<proteinExistence type="inferred from homology"/>
<comment type="similarity">
    <text evidence="3">Belongs to the mannose-6-phosphate isomerase type 1 family.</text>
</comment>
<evidence type="ECO:0000256" key="1">
    <source>
        <dbReference type="ARBA" id="ARBA00000757"/>
    </source>
</evidence>
<evidence type="ECO:0000256" key="3">
    <source>
        <dbReference type="ARBA" id="ARBA00010772"/>
    </source>
</evidence>